<dbReference type="EMBL" id="JACAZH010000035">
    <property type="protein sequence ID" value="KAF7337203.1"/>
    <property type="molecule type" value="Genomic_DNA"/>
</dbReference>
<sequence length="589" mass="65987">MDSQSESEAEFIVVSTSDYAEGLPSSAVVSPQVSGLTRNAKLFAKSFGFLPSFLGGARVTESQTSETSRTQTTKYSETIGMQAVDRVITNYNYYISGGVGGPGGSARDQGTGGGGGVGHGPTVYLGQSPQKTTSRDLDLVKEIRLGGQSSVVDRPNRGAGVRRMYSANLVVRESERKVTVAIYQGDGAEEEWRQDLTKYESIRHPNILQLYGSVNTKKLCAMVFHDELIPQAQFLRRFEHSSILTTYILGYSLTEWEDARDYYNSMLPSADLNELYTQLTLWIRPATGQLCVDLSLDQGDDNILSDTAPQDSLLRLEKISLDDPNAEALVISSLDKTKYHKLCSKYPIAQWRSFSISPQLLVSHWPTLFQLDSKQSTSLMLTDPLDFVPKMELAWVIYRGLKGEVLPGSWTRYDAWQAYNLDVKLWVRSGDSLNYWLSQANYILAQLQVTSDFEDYVFMHKIAFNLRSLPNPSNTQPPDGYLFVCPAEDFRIGENSFKWPDCPAYWSLDPSGATHLSSEEAQSLGFPVINIETRLYGTSWDESVYQGLRRFHAGKGFNPESQDMARDLGYPLFELLSEEVPPLEYVEEE</sequence>
<proteinExistence type="predicted"/>
<evidence type="ECO:0000256" key="1">
    <source>
        <dbReference type="SAM" id="MobiDB-lite"/>
    </source>
</evidence>
<feature type="region of interest" description="Disordered" evidence="1">
    <location>
        <begin position="104"/>
        <end position="131"/>
    </location>
</feature>
<evidence type="ECO:0000313" key="2">
    <source>
        <dbReference type="EMBL" id="KAF7337203.1"/>
    </source>
</evidence>
<dbReference type="AlphaFoldDB" id="A0A8H6X9N0"/>
<comment type="caution">
    <text evidence="2">The sequence shown here is derived from an EMBL/GenBank/DDBJ whole genome shotgun (WGS) entry which is preliminary data.</text>
</comment>
<dbReference type="OrthoDB" id="3021386at2759"/>
<keyword evidence="3" id="KW-1185">Reference proteome</keyword>
<gene>
    <name evidence="2" type="ORF">MSAN_02272600</name>
</gene>
<evidence type="ECO:0008006" key="4">
    <source>
        <dbReference type="Google" id="ProtNLM"/>
    </source>
</evidence>
<name>A0A8H6X9N0_9AGAR</name>
<organism evidence="2 3">
    <name type="scientific">Mycena sanguinolenta</name>
    <dbReference type="NCBI Taxonomy" id="230812"/>
    <lineage>
        <taxon>Eukaryota</taxon>
        <taxon>Fungi</taxon>
        <taxon>Dikarya</taxon>
        <taxon>Basidiomycota</taxon>
        <taxon>Agaricomycotina</taxon>
        <taxon>Agaricomycetes</taxon>
        <taxon>Agaricomycetidae</taxon>
        <taxon>Agaricales</taxon>
        <taxon>Marasmiineae</taxon>
        <taxon>Mycenaceae</taxon>
        <taxon>Mycena</taxon>
    </lineage>
</organism>
<protein>
    <recommendedName>
        <fullName evidence="4">Protein kinase domain-containing protein</fullName>
    </recommendedName>
</protein>
<feature type="compositionally biased region" description="Gly residues" evidence="1">
    <location>
        <begin position="104"/>
        <end position="119"/>
    </location>
</feature>
<accession>A0A8H6X9N0</accession>
<evidence type="ECO:0000313" key="3">
    <source>
        <dbReference type="Proteomes" id="UP000623467"/>
    </source>
</evidence>
<dbReference type="Proteomes" id="UP000623467">
    <property type="component" value="Unassembled WGS sequence"/>
</dbReference>
<reference evidence="2" key="1">
    <citation type="submission" date="2020-05" db="EMBL/GenBank/DDBJ databases">
        <title>Mycena genomes resolve the evolution of fungal bioluminescence.</title>
        <authorList>
            <person name="Tsai I.J."/>
        </authorList>
    </citation>
    <scope>NUCLEOTIDE SEQUENCE</scope>
    <source>
        <strain evidence="2">160909Yilan</strain>
    </source>
</reference>